<sequence>MKIESFVILFLLNFVKPQRPFYGVNKPEGYNFGTLQELPQTYQYVSNNDVVDTDSIIRPILSPVERMFEMADQSRKMIDYAEKYEEKKKASMFDPDSFLEALGLKPTTTTKAPTLMEKLFNPFIQPFKKEFERMAKDSPFKSILPSSTLPPTLLNQDGPRRHEANPEVKAYTNIQKLASAFQIDPNFEPLKPLKPPPSIFPFVENSNSPITKSRPIKILEKFFGKEEEKDIFGFPKQDAIDLRNPFTANPLISMFTTQKPKVSVDDVIDLLPKPLKPSFPSLKPDELLKFHQLLPTPKLPNPFENPLLPKSGNKLAEQLKPFLPKV</sequence>
<dbReference type="AlphaFoldDB" id="A0A0N4ZF55"/>
<evidence type="ECO:0000313" key="2">
    <source>
        <dbReference type="Proteomes" id="UP000038045"/>
    </source>
</evidence>
<proteinExistence type="predicted"/>
<accession>A0A0N4ZF55</accession>
<feature type="signal peptide" evidence="1">
    <location>
        <begin position="1"/>
        <end position="17"/>
    </location>
</feature>
<feature type="chain" id="PRO_5005891614" evidence="1">
    <location>
        <begin position="18"/>
        <end position="326"/>
    </location>
</feature>
<evidence type="ECO:0000313" key="3">
    <source>
        <dbReference type="WBParaSite" id="PTRK_0000638700.1"/>
    </source>
</evidence>
<evidence type="ECO:0000256" key="1">
    <source>
        <dbReference type="SAM" id="SignalP"/>
    </source>
</evidence>
<keyword evidence="1" id="KW-0732">Signal</keyword>
<name>A0A0N4ZF55_PARTI</name>
<protein>
    <submittedName>
        <fullName evidence="3">DUF148 domain-containing protein</fullName>
    </submittedName>
</protein>
<dbReference type="WBParaSite" id="PTRK_0000638700.1">
    <property type="protein sequence ID" value="PTRK_0000638700.1"/>
    <property type="gene ID" value="PTRK_0000638700"/>
</dbReference>
<organism evidence="2 3">
    <name type="scientific">Parastrongyloides trichosuri</name>
    <name type="common">Possum-specific nematode worm</name>
    <dbReference type="NCBI Taxonomy" id="131310"/>
    <lineage>
        <taxon>Eukaryota</taxon>
        <taxon>Metazoa</taxon>
        <taxon>Ecdysozoa</taxon>
        <taxon>Nematoda</taxon>
        <taxon>Chromadorea</taxon>
        <taxon>Rhabditida</taxon>
        <taxon>Tylenchina</taxon>
        <taxon>Panagrolaimomorpha</taxon>
        <taxon>Strongyloidoidea</taxon>
        <taxon>Strongyloididae</taxon>
        <taxon>Parastrongyloides</taxon>
    </lineage>
</organism>
<reference evidence="3" key="1">
    <citation type="submission" date="2017-02" db="UniProtKB">
        <authorList>
            <consortium name="WormBaseParasite"/>
        </authorList>
    </citation>
    <scope>IDENTIFICATION</scope>
</reference>
<keyword evidence="2" id="KW-1185">Reference proteome</keyword>
<dbReference type="Proteomes" id="UP000038045">
    <property type="component" value="Unplaced"/>
</dbReference>